<proteinExistence type="predicted"/>
<sequence length="171" mass="19773">MKKLMILFALLIVTSCQQSDQVKKFESLINSKSSISAIDLKVHDYTYGADEKPITKEKEISKFVGYFDSKEIKKINYDTYRSLLDEKLKPHRQDKNSYSAFIVEESNGASTMDFNGILVELAKNGFCIITVLNDQESEDYYKLQNKKPALFQEVQSFYKTHVKVQKKEELS</sequence>
<dbReference type="Proteomes" id="UP000030147">
    <property type="component" value="Unassembled WGS sequence"/>
</dbReference>
<evidence type="ECO:0008006" key="3">
    <source>
        <dbReference type="Google" id="ProtNLM"/>
    </source>
</evidence>
<comment type="caution">
    <text evidence="1">The sequence shown here is derived from an EMBL/GenBank/DDBJ whole genome shotgun (WGS) entry which is preliminary data.</text>
</comment>
<protein>
    <recommendedName>
        <fullName evidence="3">Lipoprotein</fullName>
    </recommendedName>
</protein>
<reference evidence="1 2" key="1">
    <citation type="journal article" date="2015" name="Stand. Genomic Sci.">
        <title>High quality draft genome sequence of the moderately halophilic bacterium Pontibacillus yanchengensis Y32(T) and comparison among Pontibacillus genomes.</title>
        <authorList>
            <person name="Huang J."/>
            <person name="Qiao Z.X."/>
            <person name="Tang J.W."/>
            <person name="Wang G."/>
        </authorList>
    </citation>
    <scope>NUCLEOTIDE SEQUENCE [LARGE SCALE GENOMIC DNA]</scope>
    <source>
        <strain evidence="1 2">Y32</strain>
    </source>
</reference>
<dbReference type="PROSITE" id="PS51257">
    <property type="entry name" value="PROKAR_LIPOPROTEIN"/>
    <property type="match status" value="1"/>
</dbReference>
<dbReference type="AlphaFoldDB" id="A0A0A2TCX4"/>
<dbReference type="RefSeq" id="WP_036821508.1">
    <property type="nucleotide sequence ID" value="NZ_AVBF01000043.1"/>
</dbReference>
<keyword evidence="2" id="KW-1185">Reference proteome</keyword>
<dbReference type="OrthoDB" id="9887326at2"/>
<accession>A0A0A2TCX4</accession>
<gene>
    <name evidence="1" type="ORF">N782_14820</name>
</gene>
<name>A0A0A2TCX4_9BACI</name>
<evidence type="ECO:0000313" key="1">
    <source>
        <dbReference type="EMBL" id="KGP71926.1"/>
    </source>
</evidence>
<evidence type="ECO:0000313" key="2">
    <source>
        <dbReference type="Proteomes" id="UP000030147"/>
    </source>
</evidence>
<dbReference type="EMBL" id="AVBF01000043">
    <property type="protein sequence ID" value="KGP71926.1"/>
    <property type="molecule type" value="Genomic_DNA"/>
</dbReference>
<organism evidence="1 2">
    <name type="scientific">Pontibacillus yanchengensis Y32</name>
    <dbReference type="NCBI Taxonomy" id="1385514"/>
    <lineage>
        <taxon>Bacteria</taxon>
        <taxon>Bacillati</taxon>
        <taxon>Bacillota</taxon>
        <taxon>Bacilli</taxon>
        <taxon>Bacillales</taxon>
        <taxon>Bacillaceae</taxon>
        <taxon>Pontibacillus</taxon>
    </lineage>
</organism>